<dbReference type="Proteomes" id="UP001431131">
    <property type="component" value="Unassembled WGS sequence"/>
</dbReference>
<feature type="transmembrane region" description="Helical" evidence="2">
    <location>
        <begin position="6"/>
        <end position="25"/>
    </location>
</feature>
<name>A0AAW5E9H9_9BACI</name>
<keyword evidence="2" id="KW-1133">Transmembrane helix</keyword>
<accession>A0AAW5E9H9</accession>
<keyword evidence="2" id="KW-0812">Transmembrane</keyword>
<proteinExistence type="predicted"/>
<keyword evidence="2" id="KW-0472">Membrane</keyword>
<evidence type="ECO:0000313" key="3">
    <source>
        <dbReference type="EMBL" id="MCH1627649.1"/>
    </source>
</evidence>
<comment type="caution">
    <text evidence="3">The sequence shown here is derived from an EMBL/GenBank/DDBJ whole genome shotgun (WGS) entry which is preliminary data.</text>
</comment>
<evidence type="ECO:0008006" key="5">
    <source>
        <dbReference type="Google" id="ProtNLM"/>
    </source>
</evidence>
<feature type="compositionally biased region" description="Polar residues" evidence="1">
    <location>
        <begin position="104"/>
        <end position="118"/>
    </location>
</feature>
<protein>
    <recommendedName>
        <fullName evidence="5">Holin</fullName>
    </recommendedName>
</protein>
<dbReference type="RefSeq" id="WP_240257566.1">
    <property type="nucleotide sequence ID" value="NZ_JAKTTI010000048.1"/>
</dbReference>
<keyword evidence="4" id="KW-1185">Reference proteome</keyword>
<reference evidence="3" key="1">
    <citation type="submission" date="2022-02" db="EMBL/GenBank/DDBJ databases">
        <title>Fredinandcohnia quinoae sp. nov. isolated from Chenopodium quinoa seeds.</title>
        <authorList>
            <person name="Saati-Santamaria Z."/>
            <person name="Flores-Felix J.D."/>
            <person name="Igual J.M."/>
            <person name="Velazquez E."/>
            <person name="Garcia-Fraile P."/>
            <person name="Martinez-Molina E."/>
        </authorList>
    </citation>
    <scope>NUCLEOTIDE SEQUENCE</scope>
    <source>
        <strain evidence="3">SECRCQ15</strain>
    </source>
</reference>
<evidence type="ECO:0000313" key="4">
    <source>
        <dbReference type="Proteomes" id="UP001431131"/>
    </source>
</evidence>
<feature type="compositionally biased region" description="Pro residues" evidence="1">
    <location>
        <begin position="124"/>
        <end position="134"/>
    </location>
</feature>
<feature type="transmembrane region" description="Helical" evidence="2">
    <location>
        <begin position="32"/>
        <end position="49"/>
    </location>
</feature>
<evidence type="ECO:0000256" key="1">
    <source>
        <dbReference type="SAM" id="MobiDB-lite"/>
    </source>
</evidence>
<evidence type="ECO:0000256" key="2">
    <source>
        <dbReference type="SAM" id="Phobius"/>
    </source>
</evidence>
<feature type="region of interest" description="Disordered" evidence="1">
    <location>
        <begin position="104"/>
        <end position="134"/>
    </location>
</feature>
<sequence length="134" mass="14918">MKWKNYGLWISIASILYMVLKDLGFKIDLTEWQTYVTAILGVLATLGIISNPEKGKGFFDRIPIVNEMVTQISDHIQSATEEQENSPIINNEPSQNKQIIATDATINDDSSQPTSVTVNVPKPHGMPAPPNEYM</sequence>
<gene>
    <name evidence="3" type="ORF">MJG50_20125</name>
</gene>
<dbReference type="EMBL" id="JAKTTI010000048">
    <property type="protein sequence ID" value="MCH1627649.1"/>
    <property type="molecule type" value="Genomic_DNA"/>
</dbReference>
<dbReference type="AlphaFoldDB" id="A0AAW5E9H9"/>
<organism evidence="3 4">
    <name type="scientific">Fredinandcohnia quinoae</name>
    <dbReference type="NCBI Taxonomy" id="2918902"/>
    <lineage>
        <taxon>Bacteria</taxon>
        <taxon>Bacillati</taxon>
        <taxon>Bacillota</taxon>
        <taxon>Bacilli</taxon>
        <taxon>Bacillales</taxon>
        <taxon>Bacillaceae</taxon>
        <taxon>Fredinandcohnia</taxon>
    </lineage>
</organism>